<keyword evidence="3" id="KW-1185">Reference proteome</keyword>
<proteinExistence type="predicted"/>
<accession>A0A226D9K6</accession>
<organism evidence="2 3">
    <name type="scientific">Folsomia candida</name>
    <name type="common">Springtail</name>
    <dbReference type="NCBI Taxonomy" id="158441"/>
    <lineage>
        <taxon>Eukaryota</taxon>
        <taxon>Metazoa</taxon>
        <taxon>Ecdysozoa</taxon>
        <taxon>Arthropoda</taxon>
        <taxon>Hexapoda</taxon>
        <taxon>Collembola</taxon>
        <taxon>Entomobryomorpha</taxon>
        <taxon>Isotomoidea</taxon>
        <taxon>Isotomidae</taxon>
        <taxon>Proisotominae</taxon>
        <taxon>Folsomia</taxon>
    </lineage>
</organism>
<dbReference type="AlphaFoldDB" id="A0A226D9K6"/>
<gene>
    <name evidence="2" type="ORF">Fcan01_22725</name>
</gene>
<evidence type="ECO:0000256" key="1">
    <source>
        <dbReference type="SAM" id="Phobius"/>
    </source>
</evidence>
<reference evidence="2 3" key="1">
    <citation type="submission" date="2015-12" db="EMBL/GenBank/DDBJ databases">
        <title>The genome of Folsomia candida.</title>
        <authorList>
            <person name="Faddeeva A."/>
            <person name="Derks M.F."/>
            <person name="Anvar Y."/>
            <person name="Smit S."/>
            <person name="Van Straalen N."/>
            <person name="Roelofs D."/>
        </authorList>
    </citation>
    <scope>NUCLEOTIDE SEQUENCE [LARGE SCALE GENOMIC DNA]</scope>
    <source>
        <strain evidence="2 3">VU population</strain>
        <tissue evidence="2">Whole body</tissue>
    </source>
</reference>
<feature type="transmembrane region" description="Helical" evidence="1">
    <location>
        <begin position="6"/>
        <end position="28"/>
    </location>
</feature>
<dbReference type="Proteomes" id="UP000198287">
    <property type="component" value="Unassembled WGS sequence"/>
</dbReference>
<name>A0A226D9K6_FOLCA</name>
<protein>
    <submittedName>
        <fullName evidence="2">Uncharacterized protein</fullName>
    </submittedName>
</protein>
<dbReference type="EMBL" id="LNIX01000026">
    <property type="protein sequence ID" value="OXA42232.1"/>
    <property type="molecule type" value="Genomic_DNA"/>
</dbReference>
<evidence type="ECO:0000313" key="3">
    <source>
        <dbReference type="Proteomes" id="UP000198287"/>
    </source>
</evidence>
<keyword evidence="1" id="KW-0812">Transmembrane</keyword>
<sequence length="232" mass="26559">MGSVIIAIWSGMMIVLTHSYAGLFYSLLVSDVKVNLPHNLGELLNISFIKLYTFHNPDAEIFTISVDHLFQKVPHLKAIRKQVKTIHTISGTGIFGKTVLALAFEGFVRSTKMSGKFTVFQNSDNLRSFARLMKETRRFVEVRNTDGHLVDLRWAWVSSRDRVGHVFAKVLAGLHEFGIYSYWINRWEMLTDSTGVHDVREGILKHNGARKVIPVRKDIVVLIHKRPKCRRC</sequence>
<comment type="caution">
    <text evidence="2">The sequence shown here is derived from an EMBL/GenBank/DDBJ whole genome shotgun (WGS) entry which is preliminary data.</text>
</comment>
<evidence type="ECO:0000313" key="2">
    <source>
        <dbReference type="EMBL" id="OXA42232.1"/>
    </source>
</evidence>
<keyword evidence="1" id="KW-0472">Membrane</keyword>
<keyword evidence="1" id="KW-1133">Transmembrane helix</keyword>